<organism evidence="8 9">
    <name type="scientific">Gnomoniopsis smithogilvyi</name>
    <dbReference type="NCBI Taxonomy" id="1191159"/>
    <lineage>
        <taxon>Eukaryota</taxon>
        <taxon>Fungi</taxon>
        <taxon>Dikarya</taxon>
        <taxon>Ascomycota</taxon>
        <taxon>Pezizomycotina</taxon>
        <taxon>Sordariomycetes</taxon>
        <taxon>Sordariomycetidae</taxon>
        <taxon>Diaporthales</taxon>
        <taxon>Gnomoniaceae</taxon>
        <taxon>Gnomoniopsis</taxon>
    </lineage>
</organism>
<dbReference type="Pfam" id="PF16508">
    <property type="entry name" value="NIBRIN_BRCT_II"/>
    <property type="match status" value="1"/>
</dbReference>
<proteinExistence type="inferred from homology"/>
<dbReference type="AlphaFoldDB" id="A0A9W8YXZ3"/>
<feature type="region of interest" description="Disordered" evidence="6">
    <location>
        <begin position="371"/>
        <end position="560"/>
    </location>
</feature>
<feature type="region of interest" description="Disordered" evidence="6">
    <location>
        <begin position="590"/>
        <end position="649"/>
    </location>
</feature>
<evidence type="ECO:0000256" key="6">
    <source>
        <dbReference type="SAM" id="MobiDB-lite"/>
    </source>
</evidence>
<gene>
    <name evidence="8" type="ORF">N0V93_003102</name>
</gene>
<dbReference type="GO" id="GO:0007095">
    <property type="term" value="P:mitotic G2 DNA damage checkpoint signaling"/>
    <property type="evidence" value="ECO:0007669"/>
    <property type="project" value="InterPro"/>
</dbReference>
<keyword evidence="9" id="KW-1185">Reference proteome</keyword>
<feature type="compositionally biased region" description="Acidic residues" evidence="6">
    <location>
        <begin position="781"/>
        <end position="790"/>
    </location>
</feature>
<comment type="subcellular location">
    <subcellularLocation>
        <location evidence="1">Nucleus</location>
    </subcellularLocation>
</comment>
<feature type="compositionally biased region" description="Basic residues" evidence="6">
    <location>
        <begin position="763"/>
        <end position="776"/>
    </location>
</feature>
<dbReference type="InterPro" id="IPR008984">
    <property type="entry name" value="SMAD_FHA_dom_sf"/>
</dbReference>
<feature type="compositionally biased region" description="Pro residues" evidence="6">
    <location>
        <begin position="513"/>
        <end position="532"/>
    </location>
</feature>
<feature type="region of interest" description="Disordered" evidence="6">
    <location>
        <begin position="674"/>
        <end position="800"/>
    </location>
</feature>
<feature type="domain" description="FHA" evidence="7">
    <location>
        <begin position="32"/>
        <end position="95"/>
    </location>
</feature>
<dbReference type="InterPro" id="IPR043014">
    <property type="entry name" value="Nibrin_BRCT2_sf"/>
</dbReference>
<feature type="compositionally biased region" description="Low complexity" evidence="6">
    <location>
        <begin position="449"/>
        <end position="464"/>
    </location>
</feature>
<protein>
    <recommendedName>
        <fullName evidence="7">FHA domain-containing protein</fullName>
    </recommendedName>
</protein>
<dbReference type="EMBL" id="JAPEVB010000002">
    <property type="protein sequence ID" value="KAJ4393886.1"/>
    <property type="molecule type" value="Genomic_DNA"/>
</dbReference>
<dbReference type="GO" id="GO:0030870">
    <property type="term" value="C:Mre11 complex"/>
    <property type="evidence" value="ECO:0007669"/>
    <property type="project" value="InterPro"/>
</dbReference>
<evidence type="ECO:0000256" key="3">
    <source>
        <dbReference type="ARBA" id="ARBA00023204"/>
    </source>
</evidence>
<comment type="caution">
    <text evidence="8">The sequence shown here is derived from an EMBL/GenBank/DDBJ whole genome shotgun (WGS) entry which is preliminary data.</text>
</comment>
<dbReference type="Proteomes" id="UP001140453">
    <property type="component" value="Unassembled WGS sequence"/>
</dbReference>
<dbReference type="CDD" id="cd22667">
    <property type="entry name" value="FHA_NBN"/>
    <property type="match status" value="1"/>
</dbReference>
<dbReference type="PROSITE" id="PS50006">
    <property type="entry name" value="FHA_DOMAIN"/>
    <property type="match status" value="1"/>
</dbReference>
<dbReference type="InterPro" id="IPR040227">
    <property type="entry name" value="Nibrin-rel"/>
</dbReference>
<dbReference type="GO" id="GO:0003684">
    <property type="term" value="F:damaged DNA binding"/>
    <property type="evidence" value="ECO:0007669"/>
    <property type="project" value="TreeGrafter"/>
</dbReference>
<dbReference type="SMART" id="SM00240">
    <property type="entry name" value="FHA"/>
    <property type="match status" value="1"/>
</dbReference>
<name>A0A9W8YXZ3_9PEZI</name>
<keyword evidence="2" id="KW-0227">DNA damage</keyword>
<feature type="compositionally biased region" description="Low complexity" evidence="6">
    <location>
        <begin position="736"/>
        <end position="757"/>
    </location>
</feature>
<dbReference type="GO" id="GO:0000724">
    <property type="term" value="P:double-strand break repair via homologous recombination"/>
    <property type="evidence" value="ECO:0007669"/>
    <property type="project" value="TreeGrafter"/>
</dbReference>
<evidence type="ECO:0000256" key="5">
    <source>
        <dbReference type="ARBA" id="ARBA00044757"/>
    </source>
</evidence>
<dbReference type="Pfam" id="PF00498">
    <property type="entry name" value="FHA"/>
    <property type="match status" value="1"/>
</dbReference>
<dbReference type="OrthoDB" id="552194at2759"/>
<dbReference type="InterPro" id="IPR000253">
    <property type="entry name" value="FHA_dom"/>
</dbReference>
<reference evidence="8" key="1">
    <citation type="submission" date="2022-10" db="EMBL/GenBank/DDBJ databases">
        <title>Tapping the CABI collections for fungal endophytes: first genome assemblies for Collariella, Neodidymelliopsis, Ascochyta clinopodiicola, Didymella pomorum, Didymosphaeria variabile, Neocosmospora piperis and Neocucurbitaria cava.</title>
        <authorList>
            <person name="Hill R."/>
        </authorList>
    </citation>
    <scope>NUCLEOTIDE SEQUENCE</scope>
    <source>
        <strain evidence="8">IMI 355082</strain>
    </source>
</reference>
<evidence type="ECO:0000313" key="8">
    <source>
        <dbReference type="EMBL" id="KAJ4393886.1"/>
    </source>
</evidence>
<evidence type="ECO:0000256" key="2">
    <source>
        <dbReference type="ARBA" id="ARBA00022763"/>
    </source>
</evidence>
<sequence>MPVMWLLTLDERGQGEEIFKDKKKWLRPGKKYLIGRTVKEPGQIIITGQHVSRKHLTIEIANVSEGEGTDPSSRAKVTVQDLNTKLGSWVNGKSIAGERFELMKDDNEIRLGKQDTILRIKWHPVVFGFSFTKAEIEQAHALTTVQQALEPLDIKYVTDGRATDFTHLVSKKRNNSKVMQALINGQFVVSQAFMDAVARAAVPEPDSNGVETSPLEQDFEENWPDAAKFVPSGPEGDDVAFAPDERRREIFEGYTFIFYDKRYENVLPVITAGKGKALLQKVVPGQTDVDDFIRYVKSVAGEKGLGEFEDGSEGKGVVVVRYTPPGDGEEEAWYKHFFNEFALRLDHRPIELRELLFAVLDVEPAQLRRPLLLEPTPREPGTQRQGPPPANEDRPITMETDDAPQSPVINESPSPPPPPARKARQRRAAAQSRFKSFDVGLDSDEDEPPAASTTQPQPAAAAESQGMFMTQQSDAAPATQAAPNERKRPADIMELVAPTAARNKRQRLERGEPPVPTPPARPPTPEPEPVPAPAKKGRAAAGTRKGKGKKAADTSVDDLDVMIERGQEEEAARRAEDELLRRQLEGGEIDFDEIRATTTTQTMPIRRRQQQPPSGDDEERWNPRWNGLTNFKKFRPQHDTDGGARARAPPRKIVSVVAVRAKEYGISDEYWLQDGDKKMKGLGGGDTHTQTQRAKTPVVVISDIEEDEDDDASLSDIADAPRARSRKGKVAERETQTQTQTTRLQTRTKRAAPSAAPEAERPAKKRATRGSRHKVAAAKEESDEDSEDDGGIGFRFGKRR</sequence>
<dbReference type="Gene3D" id="3.40.50.10980">
    <property type="entry name" value="Nibrin, BRCT2 domain"/>
    <property type="match status" value="1"/>
</dbReference>
<evidence type="ECO:0000256" key="1">
    <source>
        <dbReference type="ARBA" id="ARBA00004123"/>
    </source>
</evidence>
<dbReference type="InterPro" id="IPR032429">
    <property type="entry name" value="Nibrin_BRCT2"/>
</dbReference>
<accession>A0A9W8YXZ3</accession>
<evidence type="ECO:0000313" key="9">
    <source>
        <dbReference type="Proteomes" id="UP001140453"/>
    </source>
</evidence>
<dbReference type="SUPFAM" id="SSF49879">
    <property type="entry name" value="SMAD/FHA domain"/>
    <property type="match status" value="1"/>
</dbReference>
<evidence type="ECO:0000256" key="4">
    <source>
        <dbReference type="ARBA" id="ARBA00023242"/>
    </source>
</evidence>
<evidence type="ECO:0000259" key="7">
    <source>
        <dbReference type="PROSITE" id="PS50006"/>
    </source>
</evidence>
<dbReference type="PANTHER" id="PTHR12162:SF0">
    <property type="entry name" value="NIBRIN"/>
    <property type="match status" value="1"/>
</dbReference>
<dbReference type="PANTHER" id="PTHR12162">
    <property type="entry name" value="NIBRIN-RELATED"/>
    <property type="match status" value="1"/>
</dbReference>
<feature type="compositionally biased region" description="Acidic residues" evidence="6">
    <location>
        <begin position="703"/>
        <end position="713"/>
    </location>
</feature>
<keyword evidence="3" id="KW-0234">DNA repair</keyword>
<comment type="similarity">
    <text evidence="5">Belongs to the Nibrin family.</text>
</comment>
<keyword evidence="4" id="KW-0539">Nucleus</keyword>
<dbReference type="Gene3D" id="2.60.200.20">
    <property type="match status" value="1"/>
</dbReference>